<proteinExistence type="predicted"/>
<feature type="non-terminal residue" evidence="2">
    <location>
        <position position="78"/>
    </location>
</feature>
<accession>A0A0B6YD82</accession>
<feature type="compositionally biased region" description="Gly residues" evidence="1">
    <location>
        <begin position="69"/>
        <end position="78"/>
    </location>
</feature>
<protein>
    <submittedName>
        <fullName evidence="2">Uncharacterized protein</fullName>
    </submittedName>
</protein>
<dbReference type="AlphaFoldDB" id="A0A0B6YD82"/>
<name>A0A0B6YD82_9EUPU</name>
<evidence type="ECO:0000313" key="2">
    <source>
        <dbReference type="EMBL" id="CEK54134.1"/>
    </source>
</evidence>
<sequence>QRQNNPIVGDKAVVGQHHNQDVYRELAHTQVKGINSEFSSGGYLPQNLPLDTSIRPPIDVDHPDSAESGGSGGSSGLT</sequence>
<feature type="region of interest" description="Disordered" evidence="1">
    <location>
        <begin position="38"/>
        <end position="78"/>
    </location>
</feature>
<reference evidence="2" key="1">
    <citation type="submission" date="2014-12" db="EMBL/GenBank/DDBJ databases">
        <title>Insight into the proteome of Arion vulgaris.</title>
        <authorList>
            <person name="Aradska J."/>
            <person name="Bulat T."/>
            <person name="Smidak R."/>
            <person name="Sarate P."/>
            <person name="Gangsoo J."/>
            <person name="Sialana F."/>
            <person name="Bilban M."/>
            <person name="Lubec G."/>
        </authorList>
    </citation>
    <scope>NUCLEOTIDE SEQUENCE</scope>
    <source>
        <tissue evidence="2">Skin</tissue>
    </source>
</reference>
<dbReference type="EMBL" id="HACG01007269">
    <property type="protein sequence ID" value="CEK54134.1"/>
    <property type="molecule type" value="Transcribed_RNA"/>
</dbReference>
<feature type="non-terminal residue" evidence="2">
    <location>
        <position position="1"/>
    </location>
</feature>
<organism evidence="2">
    <name type="scientific">Arion vulgaris</name>
    <dbReference type="NCBI Taxonomy" id="1028688"/>
    <lineage>
        <taxon>Eukaryota</taxon>
        <taxon>Metazoa</taxon>
        <taxon>Spiralia</taxon>
        <taxon>Lophotrochozoa</taxon>
        <taxon>Mollusca</taxon>
        <taxon>Gastropoda</taxon>
        <taxon>Heterobranchia</taxon>
        <taxon>Euthyneura</taxon>
        <taxon>Panpulmonata</taxon>
        <taxon>Eupulmonata</taxon>
        <taxon>Stylommatophora</taxon>
        <taxon>Helicina</taxon>
        <taxon>Arionoidea</taxon>
        <taxon>Arionidae</taxon>
        <taxon>Arion</taxon>
    </lineage>
</organism>
<evidence type="ECO:0000256" key="1">
    <source>
        <dbReference type="SAM" id="MobiDB-lite"/>
    </source>
</evidence>
<gene>
    <name evidence="2" type="primary">ORF22026</name>
</gene>